<proteinExistence type="predicted"/>
<protein>
    <recommendedName>
        <fullName evidence="2">WD40 repeat domain-containing protein</fullName>
    </recommendedName>
</protein>
<organism evidence="1">
    <name type="scientific">Singulisphaera sp. Ch08</name>
    <dbReference type="NCBI Taxonomy" id="3120278"/>
    <lineage>
        <taxon>Bacteria</taxon>
        <taxon>Pseudomonadati</taxon>
        <taxon>Planctomycetota</taxon>
        <taxon>Planctomycetia</taxon>
        <taxon>Isosphaerales</taxon>
        <taxon>Isosphaeraceae</taxon>
        <taxon>Singulisphaera</taxon>
    </lineage>
</organism>
<dbReference type="AlphaFoldDB" id="A0AAU7C9H4"/>
<reference evidence="1" key="1">
    <citation type="submission" date="2024-05" db="EMBL/GenBank/DDBJ databases">
        <title>Planctomycetes of the genus Singulisphaera possess chitinolytic capabilities.</title>
        <authorList>
            <person name="Ivanova A."/>
        </authorList>
    </citation>
    <scope>NUCLEOTIDE SEQUENCE</scope>
    <source>
        <strain evidence="1">Ch08T</strain>
    </source>
</reference>
<gene>
    <name evidence="1" type="ORF">V5E97_25975</name>
</gene>
<name>A0AAU7C9H4_9BACT</name>
<dbReference type="SUPFAM" id="SSF50998">
    <property type="entry name" value="Quinoprotein alcohol dehydrogenase-like"/>
    <property type="match status" value="1"/>
</dbReference>
<dbReference type="Gene3D" id="2.130.10.10">
    <property type="entry name" value="YVTN repeat-like/Quinoprotein amine dehydrogenase"/>
    <property type="match status" value="2"/>
</dbReference>
<sequence>MKLSHVSVVSIAVFMMTCSATRSDEMPSRAGASEEPERPIIRLGDAKAPLAIAFGSDGGKLVTCTRSTSVGVWNPADGRLLLRIADHADGLFPVGVAMSGDGRRIVTGGPAIYEEEGNLLRVTPRRSGSLVKLWDAESGRLIKSFSQGNTHYFSNVAVNRSASLIACADYMLNTILWDGSNGKVIASVDGPASCAISYGPCSTMFSADATRFAAIAVNLADERSHLPYHQNTRTLYLCDLSDGRAFMIPPMPERGTEFGTVALSGDGKEVAVWRFGAPAGQELVTFDFKTGRIIAKLPAPGPDECSYLAYSPDNSTIALGKTTGKVSLLDRVTGVRIAELTSGPGPIRAIAFKRGSVLVVSESSETKASNELRAENRNASLEVREHTIPPLRP</sequence>
<dbReference type="PANTHER" id="PTHR19879">
    <property type="entry name" value="TRANSCRIPTION INITIATION FACTOR TFIID"/>
    <property type="match status" value="1"/>
</dbReference>
<dbReference type="InterPro" id="IPR015943">
    <property type="entry name" value="WD40/YVTN_repeat-like_dom_sf"/>
</dbReference>
<evidence type="ECO:0008006" key="2">
    <source>
        <dbReference type="Google" id="ProtNLM"/>
    </source>
</evidence>
<dbReference type="RefSeq" id="WP_406694525.1">
    <property type="nucleotide sequence ID" value="NZ_CP155447.1"/>
</dbReference>
<accession>A0AAU7C9H4</accession>
<dbReference type="InterPro" id="IPR011047">
    <property type="entry name" value="Quinoprotein_ADH-like_sf"/>
</dbReference>
<dbReference type="EMBL" id="CP155447">
    <property type="protein sequence ID" value="XBH01780.1"/>
    <property type="molecule type" value="Genomic_DNA"/>
</dbReference>
<dbReference type="PANTHER" id="PTHR19879:SF9">
    <property type="entry name" value="TRANSCRIPTION INITIATION FACTOR TFIID SUBUNIT 5"/>
    <property type="match status" value="1"/>
</dbReference>
<evidence type="ECO:0000313" key="1">
    <source>
        <dbReference type="EMBL" id="XBH01780.1"/>
    </source>
</evidence>